<evidence type="ECO:0008006" key="4">
    <source>
        <dbReference type="Google" id="ProtNLM"/>
    </source>
</evidence>
<name>A0ABP6R6Y1_9ACTN</name>
<dbReference type="Proteomes" id="UP001500728">
    <property type="component" value="Unassembled WGS sequence"/>
</dbReference>
<comment type="caution">
    <text evidence="2">The sequence shown here is derived from an EMBL/GenBank/DDBJ whole genome shotgun (WGS) entry which is preliminary data.</text>
</comment>
<keyword evidence="3" id="KW-1185">Reference proteome</keyword>
<feature type="transmembrane region" description="Helical" evidence="1">
    <location>
        <begin position="290"/>
        <end position="310"/>
    </location>
</feature>
<keyword evidence="1" id="KW-0812">Transmembrane</keyword>
<gene>
    <name evidence="2" type="ORF">GCM10010469_64400</name>
</gene>
<dbReference type="EMBL" id="BAAAUW010000052">
    <property type="protein sequence ID" value="GAA3279566.1"/>
    <property type="molecule type" value="Genomic_DNA"/>
</dbReference>
<protein>
    <recommendedName>
        <fullName evidence="4">Integral membrane protein</fullName>
    </recommendedName>
</protein>
<accession>A0ABP6R6Y1</accession>
<evidence type="ECO:0000313" key="3">
    <source>
        <dbReference type="Proteomes" id="UP001500728"/>
    </source>
</evidence>
<reference evidence="3" key="1">
    <citation type="journal article" date="2019" name="Int. J. Syst. Evol. Microbiol.">
        <title>The Global Catalogue of Microorganisms (GCM) 10K type strain sequencing project: providing services to taxonomists for standard genome sequencing and annotation.</title>
        <authorList>
            <consortium name="The Broad Institute Genomics Platform"/>
            <consortium name="The Broad Institute Genome Sequencing Center for Infectious Disease"/>
            <person name="Wu L."/>
            <person name="Ma J."/>
        </authorList>
    </citation>
    <scope>NUCLEOTIDE SEQUENCE [LARGE SCALE GENOMIC DNA]</scope>
    <source>
        <strain evidence="3">JCM 9381</strain>
    </source>
</reference>
<keyword evidence="1" id="KW-0472">Membrane</keyword>
<organism evidence="2 3">
    <name type="scientific">Streptomyces labedae</name>
    <dbReference type="NCBI Taxonomy" id="285569"/>
    <lineage>
        <taxon>Bacteria</taxon>
        <taxon>Bacillati</taxon>
        <taxon>Actinomycetota</taxon>
        <taxon>Actinomycetes</taxon>
        <taxon>Kitasatosporales</taxon>
        <taxon>Streptomycetaceae</taxon>
        <taxon>Streptomyces</taxon>
    </lineage>
</organism>
<feature type="transmembrane region" description="Helical" evidence="1">
    <location>
        <begin position="169"/>
        <end position="189"/>
    </location>
</feature>
<dbReference type="RefSeq" id="WP_189365181.1">
    <property type="nucleotide sequence ID" value="NZ_BAAAUW010000052.1"/>
</dbReference>
<evidence type="ECO:0000313" key="2">
    <source>
        <dbReference type="EMBL" id="GAA3279566.1"/>
    </source>
</evidence>
<feature type="transmembrane region" description="Helical" evidence="1">
    <location>
        <begin position="132"/>
        <end position="149"/>
    </location>
</feature>
<feature type="transmembrane region" description="Helical" evidence="1">
    <location>
        <begin position="209"/>
        <end position="238"/>
    </location>
</feature>
<proteinExistence type="predicted"/>
<sequence length="539" mass="58132">MSVGVLVRRRTVDGATALRGGGSWRPSPYQCAGFLFFLMMTLAFWRVPLCCDAGQHAAVVERLKADLLHPRHPMADLPGAGSPYYSPYAVAQGAFARLTGLGGWEVLRLTGPLNLLVLLTGLGRFVRVLTPRPWAPVLALAATALLWGVERAWWSGYLNLMSMTGNLPYPSAFAIGLALWAWALTGARARDTGGVRYLGPGGLRPLSGYAGLGLLYGLILLVHPITAVAAVLGALALVAGWQRRWSAALAGRWALTGAVALTTAACWPYFDVFALAGDSSVDAMHRRLYLDPAGQFGLALLGLPALWLRARRSRRDPLVLMFALDCAVVAYGWVSGHYTYGRALGLTLLPLQLALAVELSAPRPWPVWRRLLGGAAAAGAVAGLLTVHAGALVPPAADPVGFRQPPDWPSYDWAARHIAPGEVVLTDGYYSVHAIAGYGPDLAAPAWPDASLDERERLRRVADVRAYLDPASTRALRDTVVRRYGVRWLLLTPYQRVPEEAVVVAWSRRTGEVLARVGGERRDYSTTSSTGMLPRVALE</sequence>
<feature type="transmembrane region" description="Helical" evidence="1">
    <location>
        <begin position="317"/>
        <end position="334"/>
    </location>
</feature>
<evidence type="ECO:0000256" key="1">
    <source>
        <dbReference type="SAM" id="Phobius"/>
    </source>
</evidence>
<feature type="transmembrane region" description="Helical" evidence="1">
    <location>
        <begin position="250"/>
        <end position="270"/>
    </location>
</feature>
<keyword evidence="1" id="KW-1133">Transmembrane helix</keyword>